<dbReference type="Pfam" id="PF03732">
    <property type="entry name" value="Retrotrans_gag"/>
    <property type="match status" value="1"/>
</dbReference>
<dbReference type="Proteomes" id="UP000790787">
    <property type="component" value="Chromosome 13"/>
</dbReference>
<dbReference type="OrthoDB" id="1300414at2759"/>
<dbReference type="GeneID" id="107790315"/>
<dbReference type="PANTHER" id="PTHR34482">
    <property type="entry name" value="DNA DAMAGE-INDUCIBLE PROTEIN 1-LIKE"/>
    <property type="match status" value="1"/>
</dbReference>
<evidence type="ECO:0000259" key="1">
    <source>
        <dbReference type="Pfam" id="PF03732"/>
    </source>
</evidence>
<dbReference type="PANTHER" id="PTHR34482:SF48">
    <property type="entry name" value="GAG PROTEASE POLYPROTEIN"/>
    <property type="match status" value="1"/>
</dbReference>
<dbReference type="KEGG" id="nta:107790315"/>
<name>A0A1S3ZTR5_TOBAC</name>
<organism evidence="2 3">
    <name type="scientific">Nicotiana tabacum</name>
    <name type="common">Common tobacco</name>
    <dbReference type="NCBI Taxonomy" id="4097"/>
    <lineage>
        <taxon>Eukaryota</taxon>
        <taxon>Viridiplantae</taxon>
        <taxon>Streptophyta</taxon>
        <taxon>Embryophyta</taxon>
        <taxon>Tracheophyta</taxon>
        <taxon>Spermatophyta</taxon>
        <taxon>Magnoliopsida</taxon>
        <taxon>eudicotyledons</taxon>
        <taxon>Gunneridae</taxon>
        <taxon>Pentapetalae</taxon>
        <taxon>asterids</taxon>
        <taxon>lamiids</taxon>
        <taxon>Solanales</taxon>
        <taxon>Solanaceae</taxon>
        <taxon>Nicotianoideae</taxon>
        <taxon>Nicotianeae</taxon>
        <taxon>Nicotiana</taxon>
    </lineage>
</organism>
<protein>
    <recommendedName>
        <fullName evidence="1">Retrotransposon gag domain-containing protein</fullName>
    </recommendedName>
</protein>
<evidence type="ECO:0000313" key="2">
    <source>
        <dbReference type="Proteomes" id="UP000790787"/>
    </source>
</evidence>
<dbReference type="RefSeq" id="XP_016467724.1">
    <property type="nucleotide sequence ID" value="XM_016612238.1"/>
</dbReference>
<reference evidence="2" key="1">
    <citation type="journal article" date="2014" name="Nat. Commun.">
        <title>The tobacco genome sequence and its comparison with those of tomato and potato.</title>
        <authorList>
            <person name="Sierro N."/>
            <person name="Battey J.N."/>
            <person name="Ouadi S."/>
            <person name="Bakaher N."/>
            <person name="Bovet L."/>
            <person name="Willig A."/>
            <person name="Goepfert S."/>
            <person name="Peitsch M.C."/>
            <person name="Ivanov N.V."/>
        </authorList>
    </citation>
    <scope>NUCLEOTIDE SEQUENCE [LARGE SCALE GENOMIC DNA]</scope>
</reference>
<dbReference type="OMA" id="WELFEEW"/>
<accession>A0A1S3ZTR5</accession>
<keyword evidence="2" id="KW-1185">Reference proteome</keyword>
<dbReference type="PaxDb" id="4097-A0A1S3ZTR5"/>
<evidence type="ECO:0000313" key="3">
    <source>
        <dbReference type="RefSeq" id="XP_016467724.1"/>
    </source>
</evidence>
<sequence length="180" mass="21194">MTTPFQQMAEFFRHLAGTRSEPSEMNFEKMRKMGGVEFEGTTYPTIAEQWLEHMERVFEQLEYAYDWWVSVPNAKAKPSVLTWDDFVKAFRAKYGPHVYCDAKKKEFLNLRQGSMSIAEYQQKFLWLSRYAGDIIDGERDKCKRFEEGLNGYIRKSVAILQLEDFSKLISAALTWEKIDK</sequence>
<gene>
    <name evidence="3" type="primary">LOC107790315</name>
</gene>
<proteinExistence type="predicted"/>
<reference evidence="3" key="2">
    <citation type="submission" date="2025-08" db="UniProtKB">
        <authorList>
            <consortium name="RefSeq"/>
        </authorList>
    </citation>
    <scope>IDENTIFICATION</scope>
</reference>
<dbReference type="AlphaFoldDB" id="A0A1S3ZTR5"/>
<dbReference type="InterPro" id="IPR005162">
    <property type="entry name" value="Retrotrans_gag_dom"/>
</dbReference>